<keyword evidence="1" id="KW-0472">Membrane</keyword>
<evidence type="ECO:0000313" key="3">
    <source>
        <dbReference type="Proteomes" id="UP000631300"/>
    </source>
</evidence>
<reference evidence="2" key="2">
    <citation type="submission" date="2020-09" db="EMBL/GenBank/DDBJ databases">
        <authorList>
            <person name="Sun Q."/>
            <person name="Kim S."/>
        </authorList>
    </citation>
    <scope>NUCLEOTIDE SEQUENCE</scope>
    <source>
        <strain evidence="2">KCTC 22164</strain>
    </source>
</reference>
<comment type="caution">
    <text evidence="2">The sequence shown here is derived from an EMBL/GenBank/DDBJ whole genome shotgun (WGS) entry which is preliminary data.</text>
</comment>
<accession>A0A918JJE7</accession>
<keyword evidence="3" id="KW-1185">Reference proteome</keyword>
<dbReference type="RefSeq" id="WP_189405083.1">
    <property type="nucleotide sequence ID" value="NZ_BMXP01000003.1"/>
</dbReference>
<protein>
    <recommendedName>
        <fullName evidence="4">Transmembrane protein</fullName>
    </recommendedName>
</protein>
<evidence type="ECO:0000256" key="1">
    <source>
        <dbReference type="SAM" id="Phobius"/>
    </source>
</evidence>
<dbReference type="Proteomes" id="UP000631300">
    <property type="component" value="Unassembled WGS sequence"/>
</dbReference>
<gene>
    <name evidence="2" type="ORF">GCM10007391_15540</name>
</gene>
<sequence>MWLKLFIAVVLTWLNFWLLPSPLNAIFFGVALWFAAHLFPIRYPSRERVVKQSRNGLAVWPTLLIWLGLVLVTCALLVWVTGKPTN</sequence>
<keyword evidence="1" id="KW-1133">Transmembrane helix</keyword>
<proteinExistence type="predicted"/>
<feature type="transmembrane region" description="Helical" evidence="1">
    <location>
        <begin position="6"/>
        <end position="36"/>
    </location>
</feature>
<evidence type="ECO:0008006" key="4">
    <source>
        <dbReference type="Google" id="ProtNLM"/>
    </source>
</evidence>
<dbReference type="AlphaFoldDB" id="A0A918JJE7"/>
<keyword evidence="1" id="KW-0812">Transmembrane</keyword>
<organism evidence="2 3">
    <name type="scientific">Alteromonas halophila</name>
    <dbReference type="NCBI Taxonomy" id="516698"/>
    <lineage>
        <taxon>Bacteria</taxon>
        <taxon>Pseudomonadati</taxon>
        <taxon>Pseudomonadota</taxon>
        <taxon>Gammaproteobacteria</taxon>
        <taxon>Alteromonadales</taxon>
        <taxon>Alteromonadaceae</taxon>
        <taxon>Alteromonas/Salinimonas group</taxon>
        <taxon>Alteromonas</taxon>
    </lineage>
</organism>
<reference evidence="2" key="1">
    <citation type="journal article" date="2014" name="Int. J. Syst. Evol. Microbiol.">
        <title>Complete genome sequence of Corynebacterium casei LMG S-19264T (=DSM 44701T), isolated from a smear-ripened cheese.</title>
        <authorList>
            <consortium name="US DOE Joint Genome Institute (JGI-PGF)"/>
            <person name="Walter F."/>
            <person name="Albersmeier A."/>
            <person name="Kalinowski J."/>
            <person name="Ruckert C."/>
        </authorList>
    </citation>
    <scope>NUCLEOTIDE SEQUENCE</scope>
    <source>
        <strain evidence="2">KCTC 22164</strain>
    </source>
</reference>
<dbReference type="EMBL" id="BMXP01000003">
    <property type="protein sequence ID" value="GGW83126.1"/>
    <property type="molecule type" value="Genomic_DNA"/>
</dbReference>
<evidence type="ECO:0000313" key="2">
    <source>
        <dbReference type="EMBL" id="GGW83126.1"/>
    </source>
</evidence>
<name>A0A918JJE7_9ALTE</name>
<feature type="transmembrane region" description="Helical" evidence="1">
    <location>
        <begin position="57"/>
        <end position="80"/>
    </location>
</feature>